<dbReference type="InterPro" id="IPR052636">
    <property type="entry name" value="UDP-D-xylose:L-fucose_XylT"/>
</dbReference>
<evidence type="ECO:0000256" key="1">
    <source>
        <dbReference type="SAM" id="SignalP"/>
    </source>
</evidence>
<evidence type="ECO:0000259" key="2">
    <source>
        <dbReference type="Pfam" id="PF03407"/>
    </source>
</evidence>
<dbReference type="Proteomes" id="UP001438707">
    <property type="component" value="Unassembled WGS sequence"/>
</dbReference>
<comment type="caution">
    <text evidence="3">The sequence shown here is derived from an EMBL/GenBank/DDBJ whole genome shotgun (WGS) entry which is preliminary data.</text>
</comment>
<dbReference type="InterPro" id="IPR005069">
    <property type="entry name" value="Nucl-diP-sugar_transferase"/>
</dbReference>
<organism evidence="3 4">
    <name type="scientific">Apatococcus lobatus</name>
    <dbReference type="NCBI Taxonomy" id="904363"/>
    <lineage>
        <taxon>Eukaryota</taxon>
        <taxon>Viridiplantae</taxon>
        <taxon>Chlorophyta</taxon>
        <taxon>core chlorophytes</taxon>
        <taxon>Trebouxiophyceae</taxon>
        <taxon>Chlorellales</taxon>
        <taxon>Chlorellaceae</taxon>
        <taxon>Apatococcus</taxon>
    </lineage>
</organism>
<evidence type="ECO:0000313" key="3">
    <source>
        <dbReference type="EMBL" id="KAK9825740.1"/>
    </source>
</evidence>
<dbReference type="GO" id="GO:0005794">
    <property type="term" value="C:Golgi apparatus"/>
    <property type="evidence" value="ECO:0007669"/>
    <property type="project" value="TreeGrafter"/>
</dbReference>
<proteinExistence type="predicted"/>
<reference evidence="3 4" key="1">
    <citation type="journal article" date="2024" name="Nat. Commun.">
        <title>Phylogenomics reveals the evolutionary origins of lichenization in chlorophyte algae.</title>
        <authorList>
            <person name="Puginier C."/>
            <person name="Libourel C."/>
            <person name="Otte J."/>
            <person name="Skaloud P."/>
            <person name="Haon M."/>
            <person name="Grisel S."/>
            <person name="Petersen M."/>
            <person name="Berrin J.G."/>
            <person name="Delaux P.M."/>
            <person name="Dal Grande F."/>
            <person name="Keller J."/>
        </authorList>
    </citation>
    <scope>NUCLEOTIDE SEQUENCE [LARGE SCALE GENOMIC DNA]</scope>
    <source>
        <strain evidence="3 4">SAG 2145</strain>
    </source>
</reference>
<dbReference type="PANTHER" id="PTHR47032">
    <property type="entry name" value="UDP-D-XYLOSE:L-FUCOSE ALPHA-1,3-D-XYLOSYLTRANSFERASE-RELATED"/>
    <property type="match status" value="1"/>
</dbReference>
<dbReference type="AlphaFoldDB" id="A0AAW1QWS4"/>
<accession>A0AAW1QWS4</accession>
<feature type="chain" id="PRO_5043654418" description="Nucleotide-diphospho-sugar transferase domain-containing protein" evidence="1">
    <location>
        <begin position="27"/>
        <end position="314"/>
    </location>
</feature>
<feature type="domain" description="Nucleotide-diphospho-sugar transferase" evidence="2">
    <location>
        <begin position="110"/>
        <end position="296"/>
    </location>
</feature>
<feature type="signal peptide" evidence="1">
    <location>
        <begin position="1"/>
        <end position="26"/>
    </location>
</feature>
<name>A0AAW1QWS4_9CHLO</name>
<dbReference type="Pfam" id="PF03407">
    <property type="entry name" value="Nucleotid_trans"/>
    <property type="match status" value="1"/>
</dbReference>
<dbReference type="GO" id="GO:0016757">
    <property type="term" value="F:glycosyltransferase activity"/>
    <property type="evidence" value="ECO:0007669"/>
    <property type="project" value="TreeGrafter"/>
</dbReference>
<dbReference type="EMBL" id="JALJOS010000023">
    <property type="protein sequence ID" value="KAK9825740.1"/>
    <property type="molecule type" value="Genomic_DNA"/>
</dbReference>
<dbReference type="PANTHER" id="PTHR47032:SF1">
    <property type="entry name" value="UDP-D-XYLOSE:L-FUCOSE ALPHA-1,3-D-XYLOSYLTRANSFERASE-RELATED"/>
    <property type="match status" value="1"/>
</dbReference>
<keyword evidence="1" id="KW-0732">Signal</keyword>
<keyword evidence="4" id="KW-1185">Reference proteome</keyword>
<evidence type="ECO:0000313" key="4">
    <source>
        <dbReference type="Proteomes" id="UP001438707"/>
    </source>
</evidence>
<sequence length="314" mass="34988">MRCQSKRSILSLFLTLLAVTCSASSASQTSWSKYLKQHHPNKKTGFPLLLCVVEETQAASLLPIFATSVLALPGRWEKSLTVVATSPSAKAICDRIHSSCFLEEHVFSHERVNFTGSRAFKSQPSYSPAKSTKVKRTAETLQIAWGKVYYAELTVALGYDVLTLDVDMVLLRPFMKQLQGSLADMLYSEDVPGAPNVGFMLYRANAQTLRFLQIWQEERFDPQSVEQYHFPAAVKLAQAEMPHFTVKALDIAQFPGGCGVNSKKWWCCDSSFPKNTPAAVRSHWAIFHATCVYGEKRGAKLAILRRVLAVCMPS</sequence>
<gene>
    <name evidence="3" type="ORF">WJX74_003357</name>
</gene>
<protein>
    <recommendedName>
        <fullName evidence="2">Nucleotide-diphospho-sugar transferase domain-containing protein</fullName>
    </recommendedName>
</protein>